<reference evidence="2" key="1">
    <citation type="submission" date="2020-10" db="EMBL/GenBank/DDBJ databases">
        <authorList>
            <person name="Gilroy R."/>
        </authorList>
    </citation>
    <scope>NUCLEOTIDE SEQUENCE</scope>
    <source>
        <strain evidence="2">ChiSxjej1B13-7958</strain>
    </source>
</reference>
<feature type="chain" id="PRO_5039410857" evidence="1">
    <location>
        <begin position="29"/>
        <end position="368"/>
    </location>
</feature>
<organism evidence="2 3">
    <name type="scientific">Candidatus Caccousia avicola</name>
    <dbReference type="NCBI Taxonomy" id="2840721"/>
    <lineage>
        <taxon>Bacteria</taxon>
        <taxon>Bacillati</taxon>
        <taxon>Bacillota</taxon>
        <taxon>Clostridia</taxon>
        <taxon>Eubacteriales</taxon>
        <taxon>Oscillospiraceae</taxon>
        <taxon>Oscillospiraceae incertae sedis</taxon>
        <taxon>Candidatus Caccousia</taxon>
    </lineage>
</organism>
<dbReference type="AlphaFoldDB" id="A0A9D1ANN8"/>
<dbReference type="EMBL" id="DVGZ01000080">
    <property type="protein sequence ID" value="HIR47523.1"/>
    <property type="molecule type" value="Genomic_DNA"/>
</dbReference>
<keyword evidence="1" id="KW-0732">Signal</keyword>
<evidence type="ECO:0000313" key="2">
    <source>
        <dbReference type="EMBL" id="HIR47523.1"/>
    </source>
</evidence>
<accession>A0A9D1ANN8</accession>
<sequence>MKMKMKKKLAALLLAVLTAFGAASCSTADQSWSIDKDGERLPVGVYVYNFYSAIAAAQQEEGVDSSVSLLDQQIDGQPAEEWIRDEAMRYTKEYFYLRDQLDSLGVPLTDEEKSQAKSNAAAAWGYVPESVKKYVSQESFEIAYGETNMMYTKLFNTIYGEGGEKAVSDEELTAYFEETFYDFDYIFSSLAYKTDGELTDAAEDTAMTEEETAARRELFEGYAEKINAGEMTMEDAAKDFQTLIASADEQLSNQLVDGEYINSSFPTEIKTNLDEMQNGEVRCFEVTGLSKGIVVVRKNNIADSAAEYMEQEGNRQTLLAGMKSEEYLDMIKAGIESYEGVTFNDEAIATYHASEFYTFTPPASSTAE</sequence>
<evidence type="ECO:0000313" key="3">
    <source>
        <dbReference type="Proteomes" id="UP000824242"/>
    </source>
</evidence>
<comment type="caution">
    <text evidence="2">The sequence shown here is derived from an EMBL/GenBank/DDBJ whole genome shotgun (WGS) entry which is preliminary data.</text>
</comment>
<evidence type="ECO:0000256" key="1">
    <source>
        <dbReference type="SAM" id="SignalP"/>
    </source>
</evidence>
<gene>
    <name evidence="2" type="ORF">IAB89_07700</name>
</gene>
<feature type="signal peptide" evidence="1">
    <location>
        <begin position="1"/>
        <end position="28"/>
    </location>
</feature>
<protein>
    <submittedName>
        <fullName evidence="2">Uncharacterized protein</fullName>
    </submittedName>
</protein>
<dbReference type="Proteomes" id="UP000824242">
    <property type="component" value="Unassembled WGS sequence"/>
</dbReference>
<dbReference type="SUPFAM" id="SSF109998">
    <property type="entry name" value="Triger factor/SurA peptide-binding domain-like"/>
    <property type="match status" value="1"/>
</dbReference>
<name>A0A9D1ANN8_9FIRM</name>
<reference evidence="2" key="2">
    <citation type="journal article" date="2021" name="PeerJ">
        <title>Extensive microbial diversity within the chicken gut microbiome revealed by metagenomics and culture.</title>
        <authorList>
            <person name="Gilroy R."/>
            <person name="Ravi A."/>
            <person name="Getino M."/>
            <person name="Pursley I."/>
            <person name="Horton D.L."/>
            <person name="Alikhan N.F."/>
            <person name="Baker D."/>
            <person name="Gharbi K."/>
            <person name="Hall N."/>
            <person name="Watson M."/>
            <person name="Adriaenssens E.M."/>
            <person name="Foster-Nyarko E."/>
            <person name="Jarju S."/>
            <person name="Secka A."/>
            <person name="Antonio M."/>
            <person name="Oren A."/>
            <person name="Chaudhuri R.R."/>
            <person name="La Ragione R."/>
            <person name="Hildebrand F."/>
            <person name="Pallen M.J."/>
        </authorList>
    </citation>
    <scope>NUCLEOTIDE SEQUENCE</scope>
    <source>
        <strain evidence="2">ChiSxjej1B13-7958</strain>
    </source>
</reference>
<dbReference type="InterPro" id="IPR027304">
    <property type="entry name" value="Trigger_fact/SurA_dom_sf"/>
</dbReference>
<dbReference type="PROSITE" id="PS51257">
    <property type="entry name" value="PROKAR_LIPOPROTEIN"/>
    <property type="match status" value="1"/>
</dbReference>
<proteinExistence type="predicted"/>